<organism evidence="1 2">
    <name type="scientific">Klebsiella phage vB_Kpn_F48</name>
    <dbReference type="NCBI Taxonomy" id="2070028"/>
    <lineage>
        <taxon>Viruses</taxon>
        <taxon>Duplodnaviria</taxon>
        <taxon>Heunggongvirae</taxon>
        <taxon>Uroviricota</taxon>
        <taxon>Caudoviricetes</taxon>
        <taxon>Marfavirus</taxon>
        <taxon>Marfavirus F48</taxon>
    </lineage>
</organism>
<keyword evidence="2" id="KW-1185">Reference proteome</keyword>
<name>A0A2I6UFD7_9CAUD</name>
<reference evidence="2" key="1">
    <citation type="submission" date="2018-01" db="EMBL/GenBank/DDBJ databases">
        <title>Direct submission.</title>
        <authorList>
            <person name="Ciacci N."/>
        </authorList>
    </citation>
    <scope>NUCLEOTIDE SEQUENCE [LARGE SCALE GENOMIC DNA]</scope>
</reference>
<accession>A0A2I6UFD7</accession>
<protein>
    <submittedName>
        <fullName evidence="1">Uncharacterized protein</fullName>
    </submittedName>
</protein>
<dbReference type="InterPro" id="IPR022558">
    <property type="entry name" value="DUF2654"/>
</dbReference>
<dbReference type="EMBL" id="MG746602">
    <property type="protein sequence ID" value="AUO78704.1"/>
    <property type="molecule type" value="Genomic_DNA"/>
</dbReference>
<proteinExistence type="predicted"/>
<dbReference type="Pfam" id="PF10849">
    <property type="entry name" value="DUF2654"/>
    <property type="match status" value="1"/>
</dbReference>
<evidence type="ECO:0000313" key="2">
    <source>
        <dbReference type="Proteomes" id="UP000240294"/>
    </source>
</evidence>
<dbReference type="Proteomes" id="UP000240294">
    <property type="component" value="Genome"/>
</dbReference>
<gene>
    <name evidence="1" type="ORF">vBKpnF48_79</name>
</gene>
<sequence>MTEIEIDSITEALEKRGAEKDEIEEAILAQQAIVERQAQVKANKIFRKTRRERERLYKHAQAAVLDNNFPAYKYAIEKSRDILRQPYTDEIILTGWQTSRKIIWDIINDQAGKI</sequence>
<evidence type="ECO:0000313" key="1">
    <source>
        <dbReference type="EMBL" id="AUO78704.1"/>
    </source>
</evidence>